<comment type="caution">
    <text evidence="1">The sequence shown here is derived from an EMBL/GenBank/DDBJ whole genome shotgun (WGS) entry which is preliminary data.</text>
</comment>
<organism evidence="1 2">
    <name type="scientific">Nibea albiflora</name>
    <name type="common">Yellow drum</name>
    <name type="synonym">Corvina albiflora</name>
    <dbReference type="NCBI Taxonomy" id="240163"/>
    <lineage>
        <taxon>Eukaryota</taxon>
        <taxon>Metazoa</taxon>
        <taxon>Chordata</taxon>
        <taxon>Craniata</taxon>
        <taxon>Vertebrata</taxon>
        <taxon>Euteleostomi</taxon>
        <taxon>Actinopterygii</taxon>
        <taxon>Neopterygii</taxon>
        <taxon>Teleostei</taxon>
        <taxon>Neoteleostei</taxon>
        <taxon>Acanthomorphata</taxon>
        <taxon>Eupercaria</taxon>
        <taxon>Sciaenidae</taxon>
        <taxon>Nibea</taxon>
    </lineage>
</organism>
<keyword evidence="2" id="KW-1185">Reference proteome</keyword>
<evidence type="ECO:0000313" key="2">
    <source>
        <dbReference type="Proteomes" id="UP000805704"/>
    </source>
</evidence>
<proteinExistence type="predicted"/>
<protein>
    <submittedName>
        <fullName evidence="1">Apolipoprotein L3</fullName>
    </submittedName>
</protein>
<dbReference type="EMBL" id="CM024808">
    <property type="protein sequence ID" value="KAG8006502.1"/>
    <property type="molecule type" value="Genomic_DNA"/>
</dbReference>
<gene>
    <name evidence="1" type="primary">APOL3.3</name>
    <name evidence="1" type="ORF">GBF38_001108</name>
</gene>
<sequence>VSLYREQLEKAVGQYILNTFDCIDTVKGFCEGICKWMTARKIELRKINNKSQDNLAAVLKDTMSGMEELDVFLDAVEKLAVTSRHVFMENQVIRLPEEIRPEQVQVVIIAARLICPLLLEFKRDPSAFFLPRLQNVEVLSYQLDKYIQTTQKICEIIEKSHVRDLCLKMKETLVSLDGDLSEDDTKRMLCHINRLAEIRMDQNFRMVFLFHDVSCSGFIDEFSKRQPRMLQFLNDLEDSAVHLDRMNMGAKISNVAGSSVGVVGGALSIIGLVLIPFTAGGSLGLTFGGLGLGVASGANSIVTAATEMGVNRTQQSRAKEVFQSFMEDVQSVQDYLEKAITQIVTKIEGKELDVFLKLNNASLELGSVGNVIKSLLDEMSAAKALESEDVLMGKELEMVLHNTGAVAQGIGGLLETVAVKSLNASKLTRISGTVVNALFIGLDIFDICKESISLSKGSETEVSQFIRARSALWSTEIDSWQNIHDCLHEGLPTSEEKRAVLESSFYPGREIQKKQK</sequence>
<name>A0ACB7EW92_NIBAL</name>
<accession>A0ACB7EW92</accession>
<dbReference type="Proteomes" id="UP000805704">
    <property type="component" value="Chromosome 20"/>
</dbReference>
<evidence type="ECO:0000313" key="1">
    <source>
        <dbReference type="EMBL" id="KAG8006502.1"/>
    </source>
</evidence>
<reference evidence="1" key="1">
    <citation type="submission" date="2020-04" db="EMBL/GenBank/DDBJ databases">
        <title>A chromosome-scale assembly and high-density genetic map of the yellow drum (Nibea albiflora) genome.</title>
        <authorList>
            <person name="Xu D."/>
            <person name="Zhang W."/>
            <person name="Chen R."/>
            <person name="Tan P."/>
            <person name="Wang L."/>
            <person name="Song H."/>
            <person name="Tian L."/>
            <person name="Zhu Q."/>
            <person name="Wang B."/>
        </authorList>
    </citation>
    <scope>NUCLEOTIDE SEQUENCE</scope>
    <source>
        <strain evidence="1">ZJHYS-2018</strain>
    </source>
</reference>
<feature type="non-terminal residue" evidence="1">
    <location>
        <position position="1"/>
    </location>
</feature>